<proteinExistence type="predicted"/>
<dbReference type="InterPro" id="IPR011009">
    <property type="entry name" value="Kinase-like_dom_sf"/>
</dbReference>
<dbReference type="AlphaFoldDB" id="A0A6P3ZSU4"/>
<dbReference type="InterPro" id="IPR045874">
    <property type="entry name" value="LRK10/LRL21-25-like"/>
</dbReference>
<dbReference type="GO" id="GO:0004674">
    <property type="term" value="F:protein serine/threonine kinase activity"/>
    <property type="evidence" value="ECO:0007669"/>
    <property type="project" value="UniProtKB-KW"/>
</dbReference>
<name>A0A6P3ZSU4_ZIZJJ</name>
<evidence type="ECO:0000256" key="4">
    <source>
        <dbReference type="ARBA" id="ARBA00022729"/>
    </source>
</evidence>
<evidence type="ECO:0000313" key="10">
    <source>
        <dbReference type="Proteomes" id="UP001652623"/>
    </source>
</evidence>
<keyword evidence="7" id="KW-0325">Glycoprotein</keyword>
<dbReference type="PROSITE" id="PS00107">
    <property type="entry name" value="PROTEIN_KINASE_ATP"/>
    <property type="match status" value="1"/>
</dbReference>
<evidence type="ECO:0000313" key="11">
    <source>
        <dbReference type="RefSeq" id="XP_015882958.1"/>
    </source>
</evidence>
<evidence type="ECO:0000256" key="1">
    <source>
        <dbReference type="ARBA" id="ARBA00004479"/>
    </source>
</evidence>
<dbReference type="Pfam" id="PF07714">
    <property type="entry name" value="PK_Tyr_Ser-Thr"/>
    <property type="match status" value="1"/>
</dbReference>
<feature type="domain" description="Protein kinase" evidence="9">
    <location>
        <begin position="152"/>
        <end position="265"/>
    </location>
</feature>
<reference evidence="10" key="1">
    <citation type="submission" date="2025-05" db="UniProtKB">
        <authorList>
            <consortium name="RefSeq"/>
        </authorList>
    </citation>
    <scope>NUCLEOTIDE SEQUENCE [LARGE SCALE GENOMIC DNA]</scope>
</reference>
<dbReference type="InterPro" id="IPR017441">
    <property type="entry name" value="Protein_kinase_ATP_BS"/>
</dbReference>
<evidence type="ECO:0000256" key="3">
    <source>
        <dbReference type="ARBA" id="ARBA00022692"/>
    </source>
</evidence>
<dbReference type="KEGG" id="zju:107418772"/>
<dbReference type="GeneID" id="107418772"/>
<feature type="binding site" evidence="8">
    <location>
        <position position="180"/>
    </location>
    <ligand>
        <name>ATP</name>
        <dbReference type="ChEBI" id="CHEBI:30616"/>
    </ligand>
</feature>
<keyword evidence="8" id="KW-0067">ATP-binding</keyword>
<gene>
    <name evidence="11" type="primary">LOC107418772</name>
</gene>
<dbReference type="GO" id="GO:0016020">
    <property type="term" value="C:membrane"/>
    <property type="evidence" value="ECO:0007669"/>
    <property type="project" value="UniProtKB-SubCell"/>
</dbReference>
<dbReference type="InterPro" id="IPR000719">
    <property type="entry name" value="Prot_kinase_dom"/>
</dbReference>
<evidence type="ECO:0000256" key="8">
    <source>
        <dbReference type="PROSITE-ProRule" id="PRU10141"/>
    </source>
</evidence>
<keyword evidence="6" id="KW-0472">Membrane</keyword>
<sequence>MTIARSDLSDNPCSAKFDTLSSNTLFDYAPTVYNLTLLYGCQLNPLDDFDADQYNFTCGNDKFVYYANDCLMETTSSEGSEAGKFDVPAALKQGFEVEFKYNRSICKGCEQSDGKCGSNTTTNQFVCYCPKKESNGVFFPHGGAVAIKKMTNNNSHEVGRGAFGVVCKGKLQDGSDVVVKILTEPKENGDKENSDVFINEVASISKTAHVNVIKLLELCLQRCRRALIYEYMPKGSLEKFIFINRSKTTRDLAWEKLLQIAIEIA</sequence>
<accession>A0A6P3ZSU4</accession>
<dbReference type="Pfam" id="PF14380">
    <property type="entry name" value="WAK_assoc"/>
    <property type="match status" value="1"/>
</dbReference>
<keyword evidence="8" id="KW-0547">Nucleotide-binding</keyword>
<keyword evidence="2" id="KW-0723">Serine/threonine-protein kinase</keyword>
<comment type="subcellular location">
    <subcellularLocation>
        <location evidence="1">Membrane</location>
        <topology evidence="1">Single-pass type I membrane protein</topology>
    </subcellularLocation>
</comment>
<organism evidence="10 11">
    <name type="scientific">Ziziphus jujuba</name>
    <name type="common">Chinese jujube</name>
    <name type="synonym">Ziziphus sativa</name>
    <dbReference type="NCBI Taxonomy" id="326968"/>
    <lineage>
        <taxon>Eukaryota</taxon>
        <taxon>Viridiplantae</taxon>
        <taxon>Streptophyta</taxon>
        <taxon>Embryophyta</taxon>
        <taxon>Tracheophyta</taxon>
        <taxon>Spermatophyta</taxon>
        <taxon>Magnoliopsida</taxon>
        <taxon>eudicotyledons</taxon>
        <taxon>Gunneridae</taxon>
        <taxon>Pentapetalae</taxon>
        <taxon>rosids</taxon>
        <taxon>fabids</taxon>
        <taxon>Rosales</taxon>
        <taxon>Rhamnaceae</taxon>
        <taxon>Paliureae</taxon>
        <taxon>Ziziphus</taxon>
    </lineage>
</organism>
<keyword evidence="2" id="KW-0418">Kinase</keyword>
<dbReference type="PANTHER" id="PTHR27009">
    <property type="entry name" value="RUST RESISTANCE KINASE LR10-RELATED"/>
    <property type="match status" value="1"/>
</dbReference>
<evidence type="ECO:0000256" key="7">
    <source>
        <dbReference type="ARBA" id="ARBA00023180"/>
    </source>
</evidence>
<protein>
    <submittedName>
        <fullName evidence="11">LEAF RUST 10 DISEASE-RESISTANCE LOCUS RECEPTOR-LIKE PROTEIN KINASE-like 2.3</fullName>
    </submittedName>
</protein>
<evidence type="ECO:0000256" key="6">
    <source>
        <dbReference type="ARBA" id="ARBA00023136"/>
    </source>
</evidence>
<evidence type="ECO:0000256" key="2">
    <source>
        <dbReference type="ARBA" id="ARBA00022527"/>
    </source>
</evidence>
<dbReference type="InterPro" id="IPR032872">
    <property type="entry name" value="WAK_assoc_C"/>
</dbReference>
<keyword evidence="4" id="KW-0732">Signal</keyword>
<reference evidence="11" key="2">
    <citation type="submission" date="2025-08" db="UniProtKB">
        <authorList>
            <consortium name="RefSeq"/>
        </authorList>
    </citation>
    <scope>IDENTIFICATION</scope>
    <source>
        <tissue evidence="11">Seedling</tissue>
    </source>
</reference>
<dbReference type="Proteomes" id="UP001652623">
    <property type="component" value="Chromosome 2"/>
</dbReference>
<keyword evidence="10" id="KW-1185">Reference proteome</keyword>
<dbReference type="Gene3D" id="1.10.510.10">
    <property type="entry name" value="Transferase(Phosphotransferase) domain 1"/>
    <property type="match status" value="1"/>
</dbReference>
<dbReference type="PROSITE" id="PS50011">
    <property type="entry name" value="PROTEIN_KINASE_DOM"/>
    <property type="match status" value="1"/>
</dbReference>
<dbReference type="RefSeq" id="XP_015882958.1">
    <property type="nucleotide sequence ID" value="XM_016027472.2"/>
</dbReference>
<dbReference type="GO" id="GO:0005524">
    <property type="term" value="F:ATP binding"/>
    <property type="evidence" value="ECO:0007669"/>
    <property type="project" value="UniProtKB-UniRule"/>
</dbReference>
<evidence type="ECO:0000259" key="9">
    <source>
        <dbReference type="PROSITE" id="PS50011"/>
    </source>
</evidence>
<dbReference type="InterPro" id="IPR001245">
    <property type="entry name" value="Ser-Thr/Tyr_kinase_cat_dom"/>
</dbReference>
<dbReference type="InParanoid" id="A0A6P3ZSU4"/>
<dbReference type="SUPFAM" id="SSF56112">
    <property type="entry name" value="Protein kinase-like (PK-like)"/>
    <property type="match status" value="1"/>
</dbReference>
<keyword evidence="2" id="KW-0808">Transferase</keyword>
<keyword evidence="5" id="KW-1133">Transmembrane helix</keyword>
<keyword evidence="3" id="KW-0812">Transmembrane</keyword>
<evidence type="ECO:0000256" key="5">
    <source>
        <dbReference type="ARBA" id="ARBA00022989"/>
    </source>
</evidence>